<accession>A0ABD1MW68</accession>
<sequence>MTVGVFCSMHHVGSTEASEAGGLVIAQRHRIEKDPTCLKANFARKISKALHAKLQTFLTNRLLASNIYRTNVDLKQHIDCRSACTSRRQEIRNETFISFIKTFSFLLFVQFLQYLLLLAASKGQTPRLQAIESSPLHISNDGNYDDHDNFMGVNSACNPSKSSIENLRRTISAFSVDLFGKELGTSLLCIDSTGNPSEPSTGNL</sequence>
<keyword evidence="3" id="KW-1185">Reference proteome</keyword>
<keyword evidence="1" id="KW-0472">Membrane</keyword>
<organism evidence="2 3">
    <name type="scientific">Flemingia macrophylla</name>
    <dbReference type="NCBI Taxonomy" id="520843"/>
    <lineage>
        <taxon>Eukaryota</taxon>
        <taxon>Viridiplantae</taxon>
        <taxon>Streptophyta</taxon>
        <taxon>Embryophyta</taxon>
        <taxon>Tracheophyta</taxon>
        <taxon>Spermatophyta</taxon>
        <taxon>Magnoliopsida</taxon>
        <taxon>eudicotyledons</taxon>
        <taxon>Gunneridae</taxon>
        <taxon>Pentapetalae</taxon>
        <taxon>rosids</taxon>
        <taxon>fabids</taxon>
        <taxon>Fabales</taxon>
        <taxon>Fabaceae</taxon>
        <taxon>Papilionoideae</taxon>
        <taxon>50 kb inversion clade</taxon>
        <taxon>NPAAA clade</taxon>
        <taxon>indigoferoid/millettioid clade</taxon>
        <taxon>Phaseoleae</taxon>
        <taxon>Flemingia</taxon>
    </lineage>
</organism>
<evidence type="ECO:0000313" key="2">
    <source>
        <dbReference type="EMBL" id="KAL2340065.1"/>
    </source>
</evidence>
<keyword evidence="1" id="KW-1133">Transmembrane helix</keyword>
<comment type="caution">
    <text evidence="2">The sequence shown here is derived from an EMBL/GenBank/DDBJ whole genome shotgun (WGS) entry which is preliminary data.</text>
</comment>
<feature type="transmembrane region" description="Helical" evidence="1">
    <location>
        <begin position="96"/>
        <end position="120"/>
    </location>
</feature>
<protein>
    <submittedName>
        <fullName evidence="2">Uncharacterized protein</fullName>
    </submittedName>
</protein>
<proteinExistence type="predicted"/>
<evidence type="ECO:0000256" key="1">
    <source>
        <dbReference type="SAM" id="Phobius"/>
    </source>
</evidence>
<name>A0ABD1MW68_9FABA</name>
<dbReference type="Proteomes" id="UP001603857">
    <property type="component" value="Unassembled WGS sequence"/>
</dbReference>
<dbReference type="AlphaFoldDB" id="A0ABD1MW68"/>
<evidence type="ECO:0000313" key="3">
    <source>
        <dbReference type="Proteomes" id="UP001603857"/>
    </source>
</evidence>
<keyword evidence="1" id="KW-0812">Transmembrane</keyword>
<dbReference type="EMBL" id="JBGMDY010000003">
    <property type="protein sequence ID" value="KAL2340065.1"/>
    <property type="molecule type" value="Genomic_DNA"/>
</dbReference>
<reference evidence="2 3" key="1">
    <citation type="submission" date="2024-08" db="EMBL/GenBank/DDBJ databases">
        <title>Insights into the chromosomal genome structure of Flemingia macrophylla.</title>
        <authorList>
            <person name="Ding Y."/>
            <person name="Zhao Y."/>
            <person name="Bi W."/>
            <person name="Wu M."/>
            <person name="Zhao G."/>
            <person name="Gong Y."/>
            <person name="Li W."/>
            <person name="Zhang P."/>
        </authorList>
    </citation>
    <scope>NUCLEOTIDE SEQUENCE [LARGE SCALE GENOMIC DNA]</scope>
    <source>
        <strain evidence="2">DYQJB</strain>
        <tissue evidence="2">Leaf</tissue>
    </source>
</reference>
<gene>
    <name evidence="2" type="ORF">Fmac_008005</name>
</gene>